<gene>
    <name evidence="1" type="ORF">A4H34_06915</name>
</gene>
<evidence type="ECO:0008006" key="3">
    <source>
        <dbReference type="Google" id="ProtNLM"/>
    </source>
</evidence>
<dbReference type="RefSeq" id="WP_009198830.1">
    <property type="nucleotide sequence ID" value="NZ_LVZK01000001.1"/>
</dbReference>
<name>A0A179B733_9ACTO</name>
<evidence type="ECO:0000313" key="1">
    <source>
        <dbReference type="EMBL" id="OAP86834.1"/>
    </source>
</evidence>
<organism evidence="1 2">
    <name type="scientific">Peptidiphaga gingivicola</name>
    <dbReference type="NCBI Taxonomy" id="2741497"/>
    <lineage>
        <taxon>Bacteria</taxon>
        <taxon>Bacillati</taxon>
        <taxon>Actinomycetota</taxon>
        <taxon>Actinomycetes</taxon>
        <taxon>Actinomycetales</taxon>
        <taxon>Actinomycetaceae</taxon>
        <taxon>Peptidiphaga</taxon>
    </lineage>
</organism>
<comment type="caution">
    <text evidence="1">The sequence shown here is derived from an EMBL/GenBank/DDBJ whole genome shotgun (WGS) entry which is preliminary data.</text>
</comment>
<protein>
    <recommendedName>
        <fullName evidence="3">FHA domain-containing protein</fullName>
    </recommendedName>
</protein>
<dbReference type="Proteomes" id="UP000078368">
    <property type="component" value="Unassembled WGS sequence"/>
</dbReference>
<evidence type="ECO:0000313" key="2">
    <source>
        <dbReference type="Proteomes" id="UP000078368"/>
    </source>
</evidence>
<dbReference type="EMBL" id="LVZK01000001">
    <property type="protein sequence ID" value="OAP86834.1"/>
    <property type="molecule type" value="Genomic_DNA"/>
</dbReference>
<sequence length="234" mass="25848">MSLSLEFCGEWFHIDPGEPFLVGREGPLELDDNQYLHRRFLVISHVDGMWWIENIGARLSATLADAEGVTQAYLQPGARLPLVYADTTLLFTAGRTTYEMRLVNNQPAYVPSAVSETSESGATTIGPIELTNSQLLLVLALSEPVLTGRGTTSSIPSSQSAADRLGWPITRFNRKLDHVCDRLTRYGVRGLHGGPEKLAVNRRARLVEHAVATRLVTPDMLYRLEDPAAYDDAN</sequence>
<dbReference type="OrthoDB" id="5000691at2"/>
<reference evidence="1 2" key="1">
    <citation type="submission" date="2016-04" db="EMBL/GenBank/DDBJ databases">
        <title>Peptidophaga gingivicola gen. nov., sp. nov., isolated from human subgingival plaque.</title>
        <authorList>
            <person name="Beall C.J."/>
            <person name="Mokrzan E.M."/>
            <person name="Griffen A.L."/>
            <person name="Leys E.J."/>
        </authorList>
    </citation>
    <scope>NUCLEOTIDE SEQUENCE [LARGE SCALE GENOMIC DNA]</scope>
    <source>
        <strain evidence="1 2">BA112</strain>
    </source>
</reference>
<dbReference type="STRING" id="1823756.A4H34_06915"/>
<proteinExistence type="predicted"/>
<keyword evidence="2" id="KW-1185">Reference proteome</keyword>
<dbReference type="AlphaFoldDB" id="A0A179B733"/>
<accession>A0A179B733</accession>